<gene>
    <name evidence="1" type="ORF">BV25DRAFT_1910400</name>
</gene>
<proteinExistence type="predicted"/>
<organism evidence="1 2">
    <name type="scientific">Artomyces pyxidatus</name>
    <dbReference type="NCBI Taxonomy" id="48021"/>
    <lineage>
        <taxon>Eukaryota</taxon>
        <taxon>Fungi</taxon>
        <taxon>Dikarya</taxon>
        <taxon>Basidiomycota</taxon>
        <taxon>Agaricomycotina</taxon>
        <taxon>Agaricomycetes</taxon>
        <taxon>Russulales</taxon>
        <taxon>Auriscalpiaceae</taxon>
        <taxon>Artomyces</taxon>
    </lineage>
</organism>
<reference evidence="1" key="1">
    <citation type="submission" date="2021-03" db="EMBL/GenBank/DDBJ databases">
        <authorList>
            <consortium name="DOE Joint Genome Institute"/>
            <person name="Ahrendt S."/>
            <person name="Looney B.P."/>
            <person name="Miyauchi S."/>
            <person name="Morin E."/>
            <person name="Drula E."/>
            <person name="Courty P.E."/>
            <person name="Chicoki N."/>
            <person name="Fauchery L."/>
            <person name="Kohler A."/>
            <person name="Kuo A."/>
            <person name="Labutti K."/>
            <person name="Pangilinan J."/>
            <person name="Lipzen A."/>
            <person name="Riley R."/>
            <person name="Andreopoulos W."/>
            <person name="He G."/>
            <person name="Johnson J."/>
            <person name="Barry K.W."/>
            <person name="Grigoriev I.V."/>
            <person name="Nagy L."/>
            <person name="Hibbett D."/>
            <person name="Henrissat B."/>
            <person name="Matheny P.B."/>
            <person name="Labbe J."/>
            <person name="Martin F."/>
        </authorList>
    </citation>
    <scope>NUCLEOTIDE SEQUENCE</scope>
    <source>
        <strain evidence="1">HHB10654</strain>
    </source>
</reference>
<protein>
    <submittedName>
        <fullName evidence="1">Longevity assurance proteins LAG1/LAC1</fullName>
    </submittedName>
</protein>
<comment type="caution">
    <text evidence="1">The sequence shown here is derived from an EMBL/GenBank/DDBJ whole genome shotgun (WGS) entry which is preliminary data.</text>
</comment>
<dbReference type="EMBL" id="MU277187">
    <property type="protein sequence ID" value="KAI0068642.1"/>
    <property type="molecule type" value="Genomic_DNA"/>
</dbReference>
<evidence type="ECO:0000313" key="2">
    <source>
        <dbReference type="Proteomes" id="UP000814140"/>
    </source>
</evidence>
<keyword evidence="2" id="KW-1185">Reference proteome</keyword>
<accession>A0ACB8TJN2</accession>
<name>A0ACB8TJN2_9AGAM</name>
<evidence type="ECO:0000313" key="1">
    <source>
        <dbReference type="EMBL" id="KAI0068642.1"/>
    </source>
</evidence>
<reference evidence="1" key="2">
    <citation type="journal article" date="2022" name="New Phytol.">
        <title>Evolutionary transition to the ectomycorrhizal habit in the genomes of a hyperdiverse lineage of mushroom-forming fungi.</title>
        <authorList>
            <person name="Looney B."/>
            <person name="Miyauchi S."/>
            <person name="Morin E."/>
            <person name="Drula E."/>
            <person name="Courty P.E."/>
            <person name="Kohler A."/>
            <person name="Kuo A."/>
            <person name="LaButti K."/>
            <person name="Pangilinan J."/>
            <person name="Lipzen A."/>
            <person name="Riley R."/>
            <person name="Andreopoulos W."/>
            <person name="He G."/>
            <person name="Johnson J."/>
            <person name="Nolan M."/>
            <person name="Tritt A."/>
            <person name="Barry K.W."/>
            <person name="Grigoriev I.V."/>
            <person name="Nagy L.G."/>
            <person name="Hibbett D."/>
            <person name="Henrissat B."/>
            <person name="Matheny P.B."/>
            <person name="Labbe J."/>
            <person name="Martin F.M."/>
        </authorList>
    </citation>
    <scope>NUCLEOTIDE SEQUENCE</scope>
    <source>
        <strain evidence="1">HHB10654</strain>
    </source>
</reference>
<sequence length="406" mass="47324">MSQTTPKTRRDTSNRLAGQQTRLDSPTDAVIPHIPRSLKSDGAPSSHGFLDDIKTFRWVVVPQSSLRMILLPAFLHILWTYVAPHVFTDAPPSPVAALLFLSHPTPSPTGDSNDLRYRKGYLDLAFLGYHIIVFSFVRQAAIFYICHPLAHYFRIKEAKLARFGEQGYAVLYFGIFGLWGMRIMGQLPTWWYNVEAFWIDYPHWQMKPELKRYYLMQASYWCQQLIVLVFRLEKPRKDYNVLITHHIVTLWLVGWSYLVNLTLIGNAVYMSMDIPDTFLAASLALSYLGWDRSKEIVFAALVCAWTYFRHYLNLVMLWSVYKHFDLVPEASKIWAPETGAWLAPWMQWQIFAPILLLQCLNIYWYFLILRILVRAFTGVKVSDVRSDDEDSDQEDAPPKKNNRKRD</sequence>
<dbReference type="Proteomes" id="UP000814140">
    <property type="component" value="Unassembled WGS sequence"/>
</dbReference>